<dbReference type="Gene3D" id="3.40.50.2300">
    <property type="match status" value="1"/>
</dbReference>
<dbReference type="InterPro" id="IPR011006">
    <property type="entry name" value="CheY-like_superfamily"/>
</dbReference>
<protein>
    <submittedName>
        <fullName evidence="3">Response regulator</fullName>
    </submittedName>
</protein>
<dbReference type="Proteomes" id="UP001164653">
    <property type="component" value="Chromosome"/>
</dbReference>
<proteinExistence type="predicted"/>
<dbReference type="Pfam" id="PF00072">
    <property type="entry name" value="Response_reg"/>
    <property type="match status" value="1"/>
</dbReference>
<dbReference type="CDD" id="cd00156">
    <property type="entry name" value="REC"/>
    <property type="match status" value="1"/>
</dbReference>
<sequence length="124" mass="14176">MKIVIIEDEQELGALMRNFLVRQLNIKFPDTAVKVAGSITDGVQCIREIKPDWIFIDNNLPDGKGIDEIQNIKKMYDSGKIKIVMMSAMTNLKDEAFRNGADYFLDKPISFVEVRHILTSQRES</sequence>
<dbReference type="RefSeq" id="WP_244821842.1">
    <property type="nucleotide sequence ID" value="NZ_CP112998.1"/>
</dbReference>
<dbReference type="InterPro" id="IPR001789">
    <property type="entry name" value="Sig_transdc_resp-reg_receiver"/>
</dbReference>
<evidence type="ECO:0000256" key="1">
    <source>
        <dbReference type="PROSITE-ProRule" id="PRU00169"/>
    </source>
</evidence>
<keyword evidence="4" id="KW-1185">Reference proteome</keyword>
<dbReference type="EMBL" id="CP112998">
    <property type="protein sequence ID" value="WAC12292.1"/>
    <property type="molecule type" value="Genomic_DNA"/>
</dbReference>
<evidence type="ECO:0000313" key="4">
    <source>
        <dbReference type="Proteomes" id="UP001164653"/>
    </source>
</evidence>
<dbReference type="PROSITE" id="PS50110">
    <property type="entry name" value="RESPONSE_REGULATORY"/>
    <property type="match status" value="1"/>
</dbReference>
<evidence type="ECO:0000259" key="2">
    <source>
        <dbReference type="PROSITE" id="PS50110"/>
    </source>
</evidence>
<dbReference type="SMART" id="SM00448">
    <property type="entry name" value="REC"/>
    <property type="match status" value="1"/>
</dbReference>
<dbReference type="KEGG" id="dpf:ON006_31780"/>
<accession>A0A9E8NC41</accession>
<dbReference type="SUPFAM" id="SSF52172">
    <property type="entry name" value="CheY-like"/>
    <property type="match status" value="1"/>
</dbReference>
<dbReference type="GO" id="GO:0000156">
    <property type="term" value="F:phosphorelay response regulator activity"/>
    <property type="evidence" value="ECO:0007669"/>
    <property type="project" value="TreeGrafter"/>
</dbReference>
<dbReference type="AlphaFoldDB" id="A0A9E8NC41"/>
<keyword evidence="1" id="KW-0597">Phosphoprotein</keyword>
<organism evidence="3 4">
    <name type="scientific">Dyadobacter pollutisoli</name>
    <dbReference type="NCBI Taxonomy" id="2910158"/>
    <lineage>
        <taxon>Bacteria</taxon>
        <taxon>Pseudomonadati</taxon>
        <taxon>Bacteroidota</taxon>
        <taxon>Cytophagia</taxon>
        <taxon>Cytophagales</taxon>
        <taxon>Spirosomataceae</taxon>
        <taxon>Dyadobacter</taxon>
    </lineage>
</organism>
<dbReference type="PANTHER" id="PTHR45526:SF1">
    <property type="entry name" value="TRANSCRIPTIONAL REGULATORY PROTEIN DCUR-RELATED"/>
    <property type="match status" value="1"/>
</dbReference>
<dbReference type="PANTHER" id="PTHR45526">
    <property type="entry name" value="TRANSCRIPTIONAL REGULATORY PROTEIN DPIA"/>
    <property type="match status" value="1"/>
</dbReference>
<dbReference type="InterPro" id="IPR051271">
    <property type="entry name" value="2C-system_Tx_regulators"/>
</dbReference>
<gene>
    <name evidence="3" type="ORF">ON006_31780</name>
</gene>
<name>A0A9E8NC41_9BACT</name>
<evidence type="ECO:0000313" key="3">
    <source>
        <dbReference type="EMBL" id="WAC12292.1"/>
    </source>
</evidence>
<reference evidence="3" key="1">
    <citation type="submission" date="2022-11" db="EMBL/GenBank/DDBJ databases">
        <title>Dyadobacter pollutisoli sp. nov., isolated from plastic dumped soil.</title>
        <authorList>
            <person name="Kim J.M."/>
            <person name="Kim K.R."/>
            <person name="Lee J.K."/>
            <person name="Hao L."/>
            <person name="Jeon C.O."/>
        </authorList>
    </citation>
    <scope>NUCLEOTIDE SEQUENCE</scope>
    <source>
        <strain evidence="3">U1</strain>
    </source>
</reference>
<feature type="modified residue" description="4-aspartylphosphate" evidence="1">
    <location>
        <position position="57"/>
    </location>
</feature>
<feature type="domain" description="Response regulatory" evidence="2">
    <location>
        <begin position="2"/>
        <end position="122"/>
    </location>
</feature>